<dbReference type="Gene3D" id="1.20.1250.20">
    <property type="entry name" value="MFS general substrate transporter like domains"/>
    <property type="match status" value="2"/>
</dbReference>
<dbReference type="Pfam" id="PF07690">
    <property type="entry name" value="MFS_1"/>
    <property type="match status" value="1"/>
</dbReference>
<dbReference type="InterPro" id="IPR050327">
    <property type="entry name" value="Proton-linked_MCT"/>
</dbReference>
<dbReference type="GO" id="GO:0016020">
    <property type="term" value="C:membrane"/>
    <property type="evidence" value="ECO:0007669"/>
    <property type="project" value="UniProtKB-SubCell"/>
</dbReference>
<feature type="transmembrane region" description="Helical" evidence="3">
    <location>
        <begin position="343"/>
        <end position="365"/>
    </location>
</feature>
<name>A0AAD9Z4J7_9LECA</name>
<dbReference type="EMBL" id="JASNWA010000008">
    <property type="protein sequence ID" value="KAK3171349.1"/>
    <property type="molecule type" value="Genomic_DNA"/>
</dbReference>
<evidence type="ECO:0000256" key="1">
    <source>
        <dbReference type="ARBA" id="ARBA00004141"/>
    </source>
</evidence>
<dbReference type="GO" id="GO:0022857">
    <property type="term" value="F:transmembrane transporter activity"/>
    <property type="evidence" value="ECO:0007669"/>
    <property type="project" value="InterPro"/>
</dbReference>
<keyword evidence="3" id="KW-0812">Transmembrane</keyword>
<gene>
    <name evidence="5" type="ORF">OEA41_003433</name>
</gene>
<dbReference type="InterPro" id="IPR036259">
    <property type="entry name" value="MFS_trans_sf"/>
</dbReference>
<keyword evidence="6" id="KW-1185">Reference proteome</keyword>
<comment type="similarity">
    <text evidence="2">Belongs to the major facilitator superfamily. Monocarboxylate porter (TC 2.A.1.13) family.</text>
</comment>
<keyword evidence="3" id="KW-0472">Membrane</keyword>
<feature type="transmembrane region" description="Helical" evidence="3">
    <location>
        <begin position="121"/>
        <end position="139"/>
    </location>
</feature>
<evidence type="ECO:0000313" key="5">
    <source>
        <dbReference type="EMBL" id="KAK3171349.1"/>
    </source>
</evidence>
<evidence type="ECO:0000256" key="3">
    <source>
        <dbReference type="SAM" id="Phobius"/>
    </source>
</evidence>
<feature type="transmembrane region" description="Helical" evidence="3">
    <location>
        <begin position="51"/>
        <end position="69"/>
    </location>
</feature>
<evidence type="ECO:0000256" key="2">
    <source>
        <dbReference type="ARBA" id="ARBA00006727"/>
    </source>
</evidence>
<dbReference type="PANTHER" id="PTHR11360:SF305">
    <property type="entry name" value="MAJOR FACILITATOR SUPERFAMILY (MFS) PROFILE DOMAIN-CONTAINING PROTEIN"/>
    <property type="match status" value="1"/>
</dbReference>
<proteinExistence type="inferred from homology"/>
<dbReference type="SUPFAM" id="SSF103473">
    <property type="entry name" value="MFS general substrate transporter"/>
    <property type="match status" value="1"/>
</dbReference>
<dbReference type="PROSITE" id="PS50850">
    <property type="entry name" value="MFS"/>
    <property type="match status" value="1"/>
</dbReference>
<dbReference type="PANTHER" id="PTHR11360">
    <property type="entry name" value="MONOCARBOXYLATE TRANSPORTER"/>
    <property type="match status" value="1"/>
</dbReference>
<evidence type="ECO:0000313" key="6">
    <source>
        <dbReference type="Proteomes" id="UP001276659"/>
    </source>
</evidence>
<feature type="domain" description="Major facilitator superfamily (MFS) profile" evidence="4">
    <location>
        <begin position="252"/>
        <end position="393"/>
    </location>
</feature>
<comment type="subcellular location">
    <subcellularLocation>
        <location evidence="1">Membrane</location>
        <topology evidence="1">Multi-pass membrane protein</topology>
    </subcellularLocation>
</comment>
<organism evidence="5 6">
    <name type="scientific">Lepraria neglecta</name>
    <dbReference type="NCBI Taxonomy" id="209136"/>
    <lineage>
        <taxon>Eukaryota</taxon>
        <taxon>Fungi</taxon>
        <taxon>Dikarya</taxon>
        <taxon>Ascomycota</taxon>
        <taxon>Pezizomycotina</taxon>
        <taxon>Lecanoromycetes</taxon>
        <taxon>OSLEUM clade</taxon>
        <taxon>Lecanoromycetidae</taxon>
        <taxon>Lecanorales</taxon>
        <taxon>Lecanorineae</taxon>
        <taxon>Stereocaulaceae</taxon>
        <taxon>Lepraria</taxon>
    </lineage>
</organism>
<protein>
    <recommendedName>
        <fullName evidence="4">Major facilitator superfamily (MFS) profile domain-containing protein</fullName>
    </recommendedName>
</protein>
<comment type="caution">
    <text evidence="5">The sequence shown here is derived from an EMBL/GenBank/DDBJ whole genome shotgun (WGS) entry which is preliminary data.</text>
</comment>
<dbReference type="Proteomes" id="UP001276659">
    <property type="component" value="Unassembled WGS sequence"/>
</dbReference>
<accession>A0AAD9Z4J7</accession>
<feature type="transmembrane region" description="Helical" evidence="3">
    <location>
        <begin position="286"/>
        <end position="306"/>
    </location>
</feature>
<dbReference type="AlphaFoldDB" id="A0AAD9Z4J7"/>
<feature type="transmembrane region" description="Helical" evidence="3">
    <location>
        <begin position="180"/>
        <end position="199"/>
    </location>
</feature>
<feature type="transmembrane region" description="Helical" evidence="3">
    <location>
        <begin position="211"/>
        <end position="231"/>
    </location>
</feature>
<feature type="transmembrane region" description="Helical" evidence="3">
    <location>
        <begin position="145"/>
        <end position="168"/>
    </location>
</feature>
<keyword evidence="3" id="KW-1133">Transmembrane helix</keyword>
<reference evidence="5" key="1">
    <citation type="submission" date="2022-11" db="EMBL/GenBank/DDBJ databases">
        <title>Chromosomal genome sequence assembly and mating type (MAT) locus characterization of the leprose asexual lichenized fungus Lepraria neglecta (Nyl.) Erichsen.</title>
        <authorList>
            <person name="Allen J.L."/>
            <person name="Pfeffer B."/>
        </authorList>
    </citation>
    <scope>NUCLEOTIDE SEQUENCE</scope>
    <source>
        <strain evidence="5">Allen 5258</strain>
    </source>
</reference>
<sequence>MTRTQTTTIELEPQTVERTSSLQRDAAFNPSDQDSILQASRVSDSTVPDGGYGWAVVFGCSAMTFWFVGTTYSWGILQASLLQQNLSSASTLSFVGSVTAASISFLAIVNARVIRLLGARTTALLGMTLLALGEILAGFCTRNIGALFFTAGIIMGIGVSLAFMVVSVTPAQYFNKKRGLANGIVYAGGGLGGTIITLVMNSVIEKVGPAWTFRILGLATLGTGLPAAWLIKERSPIRTATFIEWRLFRDFKFVVLFIAGAVATFPLFVPPFFLPLYSNSLGLSSNAGAGLVAGFNFSSAVGRLICGLAADKLGPLNSLFMSLLLSAASMLVIWPVSNSLGPLIVFVVINGAANGGFFATMPTVVGTVFGSARVSVAMGMIVTGWAGGYLMVG</sequence>
<dbReference type="InterPro" id="IPR011701">
    <property type="entry name" value="MFS"/>
</dbReference>
<feature type="transmembrane region" description="Helical" evidence="3">
    <location>
        <begin position="89"/>
        <end position="109"/>
    </location>
</feature>
<dbReference type="InterPro" id="IPR020846">
    <property type="entry name" value="MFS_dom"/>
</dbReference>
<feature type="transmembrane region" description="Helical" evidence="3">
    <location>
        <begin position="318"/>
        <end position="337"/>
    </location>
</feature>
<feature type="transmembrane region" description="Helical" evidence="3">
    <location>
        <begin position="372"/>
        <end position="392"/>
    </location>
</feature>
<feature type="transmembrane region" description="Helical" evidence="3">
    <location>
        <begin position="251"/>
        <end position="274"/>
    </location>
</feature>
<evidence type="ECO:0000259" key="4">
    <source>
        <dbReference type="PROSITE" id="PS50850"/>
    </source>
</evidence>